<comment type="caution">
    <text evidence="1">The sequence shown here is derived from an EMBL/GenBank/DDBJ whole genome shotgun (WGS) entry which is preliminary data.</text>
</comment>
<name>A0ABS2GB73_9FIRM</name>
<dbReference type="InterPro" id="IPR045865">
    <property type="entry name" value="ACT-like_dom_sf"/>
</dbReference>
<sequence length="84" mass="9281">MNTESKIGVIGIVVEKEASVDVLNETLHKYREYIIGRMGIPYREKKINIISIAMDAPEDVISSLSDKIGNLPGIQSKTVYSGEN</sequence>
<dbReference type="SUPFAM" id="SSF55021">
    <property type="entry name" value="ACT-like"/>
    <property type="match status" value="1"/>
</dbReference>
<dbReference type="NCBIfam" id="TIGR03959">
    <property type="entry name" value="hyd_TM1266"/>
    <property type="match status" value="1"/>
</dbReference>
<proteinExistence type="predicted"/>
<dbReference type="EMBL" id="JACSNV010000008">
    <property type="protein sequence ID" value="MBM6877960.1"/>
    <property type="molecule type" value="Genomic_DNA"/>
</dbReference>
<dbReference type="InterPro" id="IPR023860">
    <property type="entry name" value="FeFe-hyd_TM1266"/>
</dbReference>
<accession>A0ABS2GB73</accession>
<evidence type="ECO:0000313" key="1">
    <source>
        <dbReference type="EMBL" id="MBM6877960.1"/>
    </source>
</evidence>
<dbReference type="RefSeq" id="WP_205132791.1">
    <property type="nucleotide sequence ID" value="NZ_JACSNT010000002.1"/>
</dbReference>
<reference evidence="1 2" key="1">
    <citation type="journal article" date="2021" name="Sci. Rep.">
        <title>The distribution of antibiotic resistance genes in chicken gut microbiota commensals.</title>
        <authorList>
            <person name="Juricova H."/>
            <person name="Matiasovicova J."/>
            <person name="Kubasova T."/>
            <person name="Cejkova D."/>
            <person name="Rychlik I."/>
        </authorList>
    </citation>
    <scope>NUCLEOTIDE SEQUENCE [LARGE SCALE GENOMIC DNA]</scope>
    <source>
        <strain evidence="1 2">An431b</strain>
    </source>
</reference>
<evidence type="ECO:0000313" key="2">
    <source>
        <dbReference type="Proteomes" id="UP000729290"/>
    </source>
</evidence>
<dbReference type="InterPro" id="IPR027271">
    <property type="entry name" value="Acetolactate_synth/TF_NikR_C"/>
</dbReference>
<dbReference type="Pfam" id="PF21699">
    <property type="entry name" value="TM1266-like"/>
    <property type="match status" value="1"/>
</dbReference>
<organism evidence="1 2">
    <name type="scientific">Anaerotignum lactatifermentans</name>
    <dbReference type="NCBI Taxonomy" id="160404"/>
    <lineage>
        <taxon>Bacteria</taxon>
        <taxon>Bacillati</taxon>
        <taxon>Bacillota</taxon>
        <taxon>Clostridia</taxon>
        <taxon>Lachnospirales</taxon>
        <taxon>Anaerotignaceae</taxon>
        <taxon>Anaerotignum</taxon>
    </lineage>
</organism>
<keyword evidence="2" id="KW-1185">Reference proteome</keyword>
<dbReference type="Gene3D" id="3.30.70.1150">
    <property type="entry name" value="ACT-like. Chain A, domain 2"/>
    <property type="match status" value="1"/>
</dbReference>
<gene>
    <name evidence="1" type="ORF">H9X83_07275</name>
</gene>
<dbReference type="Proteomes" id="UP000729290">
    <property type="component" value="Unassembled WGS sequence"/>
</dbReference>
<protein>
    <submittedName>
        <fullName evidence="1">Iron-only hydrogenase system regulator</fullName>
    </submittedName>
</protein>